<protein>
    <submittedName>
        <fullName evidence="7">Starch-binding associating with outer membrane</fullName>
    </submittedName>
</protein>
<evidence type="ECO:0000313" key="8">
    <source>
        <dbReference type="Proteomes" id="UP000199306"/>
    </source>
</evidence>
<dbReference type="OrthoDB" id="636214at2"/>
<organism evidence="7 8">
    <name type="scientific">Pseudarcicella hirudinis</name>
    <dbReference type="NCBI Taxonomy" id="1079859"/>
    <lineage>
        <taxon>Bacteria</taxon>
        <taxon>Pseudomonadati</taxon>
        <taxon>Bacteroidota</taxon>
        <taxon>Cytophagia</taxon>
        <taxon>Cytophagales</taxon>
        <taxon>Flectobacillaceae</taxon>
        <taxon>Pseudarcicella</taxon>
    </lineage>
</organism>
<accession>A0A1I5VJS4</accession>
<evidence type="ECO:0000256" key="4">
    <source>
        <dbReference type="ARBA" id="ARBA00023136"/>
    </source>
</evidence>
<dbReference type="Proteomes" id="UP000199306">
    <property type="component" value="Unassembled WGS sequence"/>
</dbReference>
<dbReference type="RefSeq" id="WP_092018173.1">
    <property type="nucleotide sequence ID" value="NZ_FOXH01000009.1"/>
</dbReference>
<comment type="similarity">
    <text evidence="2">Belongs to the SusD family.</text>
</comment>
<dbReference type="InterPro" id="IPR033985">
    <property type="entry name" value="SusD-like_N"/>
</dbReference>
<evidence type="ECO:0000256" key="3">
    <source>
        <dbReference type="ARBA" id="ARBA00022729"/>
    </source>
</evidence>
<evidence type="ECO:0000256" key="1">
    <source>
        <dbReference type="ARBA" id="ARBA00004442"/>
    </source>
</evidence>
<evidence type="ECO:0000256" key="5">
    <source>
        <dbReference type="ARBA" id="ARBA00023237"/>
    </source>
</evidence>
<evidence type="ECO:0000313" key="7">
    <source>
        <dbReference type="EMBL" id="SFQ07557.1"/>
    </source>
</evidence>
<dbReference type="PROSITE" id="PS50042">
    <property type="entry name" value="CNMP_BINDING_3"/>
    <property type="match status" value="1"/>
</dbReference>
<dbReference type="InterPro" id="IPR000595">
    <property type="entry name" value="cNMP-bd_dom"/>
</dbReference>
<dbReference type="SUPFAM" id="SSF48452">
    <property type="entry name" value="TPR-like"/>
    <property type="match status" value="1"/>
</dbReference>
<comment type="subcellular location">
    <subcellularLocation>
        <location evidence="1">Cell outer membrane</location>
    </subcellularLocation>
</comment>
<dbReference type="AlphaFoldDB" id="A0A1I5VJS4"/>
<keyword evidence="3" id="KW-0732">Signal</keyword>
<proteinExistence type="inferred from homology"/>
<dbReference type="CDD" id="cd08977">
    <property type="entry name" value="SusD"/>
    <property type="match status" value="1"/>
</dbReference>
<sequence>MMTSYKKIYPLIFALGLTAGCVSLDEKPEGLLAPENFYKTSSDFETAVTGIYHPLFQGYDGFDYDFPFIAEAGAEDIHTIIKRWKGIEALNANVGSFDEITTPLWKISYASIANANLVIGNLPNAQSVSADKKAEFEGQAKFLRALSYFNLTRWFGEVPLITYENQTKTESVVQSSVSDIYALIVKDLKDAETKLPVTFSEKGRATQGAAKALLAKVYLTMAGWPLNQNDKYTLARDKAKEVMDMNVYQLEPNFADLWLVKNKLSNKEFIFALQGVSNGGHISASHFHLATRPWDGGEGGWGDFETDKRFFAMFPEGPRKDASFHTQLRDGTSWEKSDYGQPYIAKYRDGGAPCGPNDVCNGSDGDFCAPLLRFADVLMIYAEAANQAEGSPSAAALAAINKVRKRAGLADLPAGLSKDAFDKAVLDERNWELAFEHNRWFDLVRRNLLVSTMKGWYPDVNDNRKLLPKPSTELILIKGLTQNPGY</sequence>
<dbReference type="InterPro" id="IPR012944">
    <property type="entry name" value="SusD_RagB_dom"/>
</dbReference>
<dbReference type="Gene3D" id="1.25.40.390">
    <property type="match status" value="1"/>
</dbReference>
<evidence type="ECO:0000259" key="6">
    <source>
        <dbReference type="PROSITE" id="PS50042"/>
    </source>
</evidence>
<gene>
    <name evidence="7" type="ORF">SAMN04515674_109154</name>
</gene>
<evidence type="ECO:0000256" key="2">
    <source>
        <dbReference type="ARBA" id="ARBA00006275"/>
    </source>
</evidence>
<dbReference type="GO" id="GO:0009279">
    <property type="term" value="C:cell outer membrane"/>
    <property type="evidence" value="ECO:0007669"/>
    <property type="project" value="UniProtKB-SubCell"/>
</dbReference>
<dbReference type="STRING" id="1079859.SAMN04515674_109154"/>
<feature type="domain" description="Cyclic nucleotide-binding" evidence="6">
    <location>
        <begin position="137"/>
        <end position="183"/>
    </location>
</feature>
<dbReference type="EMBL" id="FOXH01000009">
    <property type="protein sequence ID" value="SFQ07557.1"/>
    <property type="molecule type" value="Genomic_DNA"/>
</dbReference>
<keyword evidence="8" id="KW-1185">Reference proteome</keyword>
<keyword evidence="4" id="KW-0472">Membrane</keyword>
<dbReference type="PROSITE" id="PS51257">
    <property type="entry name" value="PROKAR_LIPOPROTEIN"/>
    <property type="match status" value="1"/>
</dbReference>
<dbReference type="Pfam" id="PF14322">
    <property type="entry name" value="SusD-like_3"/>
    <property type="match status" value="1"/>
</dbReference>
<reference evidence="7 8" key="1">
    <citation type="submission" date="2016-10" db="EMBL/GenBank/DDBJ databases">
        <authorList>
            <person name="de Groot N.N."/>
        </authorList>
    </citation>
    <scope>NUCLEOTIDE SEQUENCE [LARGE SCALE GENOMIC DNA]</scope>
    <source>
        <strain evidence="8">E92,LMG 26720,CCM 7988</strain>
    </source>
</reference>
<dbReference type="InterPro" id="IPR011990">
    <property type="entry name" value="TPR-like_helical_dom_sf"/>
</dbReference>
<dbReference type="Pfam" id="PF07980">
    <property type="entry name" value="SusD_RagB"/>
    <property type="match status" value="1"/>
</dbReference>
<name>A0A1I5VJS4_9BACT</name>
<keyword evidence="5" id="KW-0998">Cell outer membrane</keyword>